<dbReference type="InterPro" id="IPR055575">
    <property type="entry name" value="DUF7151"/>
</dbReference>
<evidence type="ECO:0000313" key="4">
    <source>
        <dbReference type="Proteomes" id="UP001319865"/>
    </source>
</evidence>
<dbReference type="PROSITE" id="PS00018">
    <property type="entry name" value="EF_HAND_1"/>
    <property type="match status" value="1"/>
</dbReference>
<feature type="signal peptide" evidence="1">
    <location>
        <begin position="1"/>
        <end position="18"/>
    </location>
</feature>
<dbReference type="Pfam" id="PF23657">
    <property type="entry name" value="DUF7151"/>
    <property type="match status" value="1"/>
</dbReference>
<dbReference type="EMBL" id="AP025183">
    <property type="protein sequence ID" value="BDB52414.1"/>
    <property type="molecule type" value="Genomic_DNA"/>
</dbReference>
<dbReference type="PANTHER" id="PTHR24023">
    <property type="entry name" value="COLLAGEN ALPHA"/>
    <property type="match status" value="1"/>
</dbReference>
<proteinExistence type="predicted"/>
<name>A0ABM7UX88_9FLAO</name>
<reference evidence="3 4" key="1">
    <citation type="journal article" date="2022" name="Int. J. Syst. Evol. Microbiol.">
        <title>Flavobacterium ammonificans sp. nov. and Flavobacterium ammoniigenes sp. nov., ammonifying bacteria isolated from surface river water.</title>
        <authorList>
            <person name="Watanabe K."/>
            <person name="Kitamura T."/>
            <person name="Ogata Y."/>
            <person name="Shindo C."/>
            <person name="Suda W."/>
        </authorList>
    </citation>
    <scope>NUCLEOTIDE SEQUENCE [LARGE SCALE GENOMIC DNA]</scope>
    <source>
        <strain evidence="3 4">GENT11</strain>
    </source>
</reference>
<gene>
    <name evidence="3" type="ORF">GENT11_07260</name>
</gene>
<protein>
    <recommendedName>
        <fullName evidence="2">DUF7151 domain-containing protein</fullName>
    </recommendedName>
</protein>
<keyword evidence="4" id="KW-1185">Reference proteome</keyword>
<evidence type="ECO:0000256" key="1">
    <source>
        <dbReference type="SAM" id="SignalP"/>
    </source>
</evidence>
<feature type="domain" description="DUF7151" evidence="2">
    <location>
        <begin position="352"/>
        <end position="397"/>
    </location>
</feature>
<dbReference type="InterPro" id="IPR050149">
    <property type="entry name" value="Collagen_superfamily"/>
</dbReference>
<dbReference type="Proteomes" id="UP001319865">
    <property type="component" value="Chromosome"/>
</dbReference>
<organism evidence="3 4">
    <name type="scientific">Flavobacterium ammonificans</name>
    <dbReference type="NCBI Taxonomy" id="1751056"/>
    <lineage>
        <taxon>Bacteria</taxon>
        <taxon>Pseudomonadati</taxon>
        <taxon>Bacteroidota</taxon>
        <taxon>Flavobacteriia</taxon>
        <taxon>Flavobacteriales</taxon>
        <taxon>Flavobacteriaceae</taxon>
        <taxon>Flavobacterium</taxon>
    </lineage>
</organism>
<dbReference type="PANTHER" id="PTHR24023:SF1095">
    <property type="entry name" value="EGF-LIKE DOMAIN-CONTAINING PROTEIN"/>
    <property type="match status" value="1"/>
</dbReference>
<keyword evidence="1" id="KW-0732">Signal</keyword>
<evidence type="ECO:0000313" key="3">
    <source>
        <dbReference type="EMBL" id="BDB52414.1"/>
    </source>
</evidence>
<dbReference type="InterPro" id="IPR018247">
    <property type="entry name" value="EF_Hand_1_Ca_BS"/>
</dbReference>
<accession>A0ABM7UX88</accession>
<reference evidence="3 4" key="2">
    <citation type="journal article" date="2022" name="Microorganisms">
        <title>Complete Genome Sequences of Two Flavobacterium ammonificans Strains and a Flavobacterium ammoniigenes Strain of Ammonifying Bacterioplankton Isolated from Surface River Water.</title>
        <authorList>
            <person name="Suda W."/>
            <person name="Ogata Y."/>
            <person name="Shindo C."/>
            <person name="Watanabe K."/>
        </authorList>
    </citation>
    <scope>NUCLEOTIDE SEQUENCE [LARGE SCALE GENOMIC DNA]</scope>
    <source>
        <strain evidence="3 4">GENT11</strain>
    </source>
</reference>
<dbReference type="RefSeq" id="WP_229331182.1">
    <property type="nucleotide sequence ID" value="NZ_AP025183.1"/>
</dbReference>
<sequence length="606" mass="63744">MKNFYTLLIILCTFWSQAQNGITYQAVILNPNTEELPGADNSRLPLVNQDITLEFKILNASSSLDYQEIINTQTDEFGMVNVVIGTGTRKAGIATQFSTINWDGSAKNLIVSLDPSGQSTHFIEISNQPFTYVPFALYAAHTGVTGTQGPAGNNGLDGKTVLNGTTIPNASIGTNGDFYINTATSNLFGPKTNDVWGNGVPLVGPQGIQGIAGPTGSTGPQGIAGINGSNGQDGLSAYQIWLNAGNTGTESQFLTALQGATGAQGPQGVAGIAGPAGNTGPQGITGTNGANGLDGKTILNGNQDPTNSTGNNGDFYINTTTNTLFGPKTSGAWGSGIAVVGPQGAAGTNGKNTLVNTTTEAAGANCADGGTKIEVGLDTNNNGNLDLSEISNVSYICNSLSNINNGNIDNQLSNVFLLNNTSIYTVPVGKSARISNILANASWFNNMDKIISINGNNVYIGTTNKRTVNQNDDIIMWTSFLVEGDFWFPSGTTINITSVENIGFLSIQEIDNTNLKCHLITTSTTVPIGKKWKLSSVLPSQNFIGRKEFIIKINGNSIYVGNSEDFYNANAWGAMTFDLMKGNIWLPEGTVIEPSTNLYGISVIEY</sequence>
<evidence type="ECO:0000259" key="2">
    <source>
        <dbReference type="Pfam" id="PF23657"/>
    </source>
</evidence>
<feature type="chain" id="PRO_5046531093" description="DUF7151 domain-containing protein" evidence="1">
    <location>
        <begin position="19"/>
        <end position="606"/>
    </location>
</feature>